<accession>X1DE01</accession>
<comment type="caution">
    <text evidence="1">The sequence shown here is derived from an EMBL/GenBank/DDBJ whole genome shotgun (WGS) entry which is preliminary data.</text>
</comment>
<sequence length="41" mass="4881">MEDININPLLQQLRENPIAGNGENHYFASFDGIKIFYRVWR</sequence>
<reference evidence="1" key="1">
    <citation type="journal article" date="2014" name="Front. Microbiol.">
        <title>High frequency of phylogenetically diverse reductive dehalogenase-homologous genes in deep subseafloor sedimentary metagenomes.</title>
        <authorList>
            <person name="Kawai M."/>
            <person name="Futagami T."/>
            <person name="Toyoda A."/>
            <person name="Takaki Y."/>
            <person name="Nishi S."/>
            <person name="Hori S."/>
            <person name="Arai W."/>
            <person name="Tsubouchi T."/>
            <person name="Morono Y."/>
            <person name="Uchiyama I."/>
            <person name="Ito T."/>
            <person name="Fujiyama A."/>
            <person name="Inagaki F."/>
            <person name="Takami H."/>
        </authorList>
    </citation>
    <scope>NUCLEOTIDE SEQUENCE</scope>
    <source>
        <strain evidence="1">Expedition CK06-06</strain>
    </source>
</reference>
<gene>
    <name evidence="1" type="ORF">S03H2_08618</name>
</gene>
<name>X1DE01_9ZZZZ</name>
<dbReference type="AlphaFoldDB" id="X1DE01"/>
<proteinExistence type="predicted"/>
<feature type="non-terminal residue" evidence="1">
    <location>
        <position position="41"/>
    </location>
</feature>
<organism evidence="1">
    <name type="scientific">marine sediment metagenome</name>
    <dbReference type="NCBI Taxonomy" id="412755"/>
    <lineage>
        <taxon>unclassified sequences</taxon>
        <taxon>metagenomes</taxon>
        <taxon>ecological metagenomes</taxon>
    </lineage>
</organism>
<evidence type="ECO:0000313" key="1">
    <source>
        <dbReference type="EMBL" id="GAH19001.1"/>
    </source>
</evidence>
<dbReference type="EMBL" id="BARU01004219">
    <property type="protein sequence ID" value="GAH19001.1"/>
    <property type="molecule type" value="Genomic_DNA"/>
</dbReference>
<protein>
    <submittedName>
        <fullName evidence="1">Uncharacterized protein</fullName>
    </submittedName>
</protein>